<evidence type="ECO:0000256" key="1">
    <source>
        <dbReference type="SAM" id="Phobius"/>
    </source>
</evidence>
<sequence>MYPRRYKAFFYFNAMSFMASMALIILLQDDKTYQPAGIRFYGLYACMLVGMLVLMGAYAAGSARRLRTSIYVFALDGGVICFIAMLFALFLRIRRRQQDHHNDDHRRRRGEGDHTTKCKYVRDAARNACRECHVPGGPGPARWCVARRQLQLLLVASIVVIILLLQSERLTMKQRDEQPQKLLLMATNIVVALDLVGLLVAYAAGSCRTLQTSLYVMVLVVAVVVYIVVVRLHDAVIVERRNEANGGHAQADNAS</sequence>
<accession>A0A811RGL9</accession>
<dbReference type="Proteomes" id="UP000604825">
    <property type="component" value="Unassembled WGS sequence"/>
</dbReference>
<feature type="transmembrane region" description="Helical" evidence="1">
    <location>
        <begin position="9"/>
        <end position="28"/>
    </location>
</feature>
<evidence type="ECO:0000313" key="3">
    <source>
        <dbReference type="EMBL" id="CAD6269035.1"/>
    </source>
</evidence>
<organism evidence="3 4">
    <name type="scientific">Miscanthus lutarioriparius</name>
    <dbReference type="NCBI Taxonomy" id="422564"/>
    <lineage>
        <taxon>Eukaryota</taxon>
        <taxon>Viridiplantae</taxon>
        <taxon>Streptophyta</taxon>
        <taxon>Embryophyta</taxon>
        <taxon>Tracheophyta</taxon>
        <taxon>Spermatophyta</taxon>
        <taxon>Magnoliopsida</taxon>
        <taxon>Liliopsida</taxon>
        <taxon>Poales</taxon>
        <taxon>Poaceae</taxon>
        <taxon>PACMAD clade</taxon>
        <taxon>Panicoideae</taxon>
        <taxon>Andropogonodae</taxon>
        <taxon>Andropogoneae</taxon>
        <taxon>Saccharinae</taxon>
        <taxon>Miscanthus</taxon>
    </lineage>
</organism>
<evidence type="ECO:0000259" key="2">
    <source>
        <dbReference type="Pfam" id="PF13962"/>
    </source>
</evidence>
<dbReference type="EMBL" id="CAJGYO010000014">
    <property type="protein sequence ID" value="CAD6269035.1"/>
    <property type="molecule type" value="Genomic_DNA"/>
</dbReference>
<feature type="transmembrane region" description="Helical" evidence="1">
    <location>
        <begin position="214"/>
        <end position="232"/>
    </location>
</feature>
<dbReference type="Pfam" id="PF13962">
    <property type="entry name" value="PGG"/>
    <property type="match status" value="2"/>
</dbReference>
<keyword evidence="4" id="KW-1185">Reference proteome</keyword>
<reference evidence="3" key="1">
    <citation type="submission" date="2020-10" db="EMBL/GenBank/DDBJ databases">
        <authorList>
            <person name="Han B."/>
            <person name="Lu T."/>
            <person name="Zhao Q."/>
            <person name="Huang X."/>
            <person name="Zhao Y."/>
        </authorList>
    </citation>
    <scope>NUCLEOTIDE SEQUENCE</scope>
</reference>
<proteinExistence type="predicted"/>
<dbReference type="InterPro" id="IPR026961">
    <property type="entry name" value="PGG_dom"/>
</dbReference>
<feature type="domain" description="PGG" evidence="2">
    <location>
        <begin position="3"/>
        <end position="64"/>
    </location>
</feature>
<name>A0A811RGL9_9POAL</name>
<feature type="transmembrane region" description="Helical" evidence="1">
    <location>
        <begin position="70"/>
        <end position="91"/>
    </location>
</feature>
<comment type="caution">
    <text evidence="3">The sequence shown here is derived from an EMBL/GenBank/DDBJ whole genome shotgun (WGS) entry which is preliminary data.</text>
</comment>
<gene>
    <name evidence="3" type="ORF">NCGR_LOCUS52340</name>
</gene>
<evidence type="ECO:0000313" key="4">
    <source>
        <dbReference type="Proteomes" id="UP000604825"/>
    </source>
</evidence>
<keyword evidence="1" id="KW-0472">Membrane</keyword>
<keyword evidence="1" id="KW-0812">Transmembrane</keyword>
<dbReference type="AlphaFoldDB" id="A0A811RGL9"/>
<feature type="transmembrane region" description="Helical" evidence="1">
    <location>
        <begin position="150"/>
        <end position="170"/>
    </location>
</feature>
<feature type="transmembrane region" description="Helical" evidence="1">
    <location>
        <begin position="40"/>
        <end position="58"/>
    </location>
</feature>
<keyword evidence="1" id="KW-1133">Transmembrane helix</keyword>
<protein>
    <recommendedName>
        <fullName evidence="2">PGG domain-containing protein</fullName>
    </recommendedName>
</protein>
<feature type="transmembrane region" description="Helical" evidence="1">
    <location>
        <begin position="182"/>
        <end position="202"/>
    </location>
</feature>
<feature type="domain" description="PGG" evidence="2">
    <location>
        <begin position="154"/>
        <end position="208"/>
    </location>
</feature>